<evidence type="ECO:0000313" key="12">
    <source>
        <dbReference type="Proteomes" id="UP000809621"/>
    </source>
</evidence>
<keyword evidence="4" id="KW-0408">Iron</keyword>
<gene>
    <name evidence="11" type="ORF">JQC93_13465</name>
</gene>
<proteinExistence type="inferred from homology"/>
<dbReference type="InterPro" id="IPR058533">
    <property type="entry name" value="Cation_efflux_TM"/>
</dbReference>
<reference evidence="11 12" key="1">
    <citation type="submission" date="2021-02" db="EMBL/GenBank/DDBJ databases">
        <authorList>
            <person name="Park J.-S."/>
        </authorList>
    </citation>
    <scope>NUCLEOTIDE SEQUENCE [LARGE SCALE GENOMIC DNA]</scope>
    <source>
        <strain evidence="11 12">188UL20-2</strain>
    </source>
</reference>
<comment type="similarity">
    <text evidence="2">Belongs to the cation diffusion facilitator (CDF) transporter (TC 2.A.4) family. FieF subfamily.</text>
</comment>
<evidence type="ECO:0000256" key="8">
    <source>
        <dbReference type="ARBA" id="ARBA00023136"/>
    </source>
</evidence>
<evidence type="ECO:0000256" key="9">
    <source>
        <dbReference type="SAM" id="Phobius"/>
    </source>
</evidence>
<keyword evidence="3" id="KW-0813">Transport</keyword>
<comment type="subcellular location">
    <subcellularLocation>
        <location evidence="1">Membrane</location>
        <topology evidence="1">Multi-pass membrane protein</topology>
    </subcellularLocation>
</comment>
<feature type="transmembrane region" description="Helical" evidence="9">
    <location>
        <begin position="12"/>
        <end position="38"/>
    </location>
</feature>
<dbReference type="EMBL" id="JAFEUM010000005">
    <property type="protein sequence ID" value="MBM7037418.1"/>
    <property type="molecule type" value="Genomic_DNA"/>
</dbReference>
<dbReference type="Pfam" id="PF01545">
    <property type="entry name" value="Cation_efflux"/>
    <property type="match status" value="1"/>
</dbReference>
<keyword evidence="5 9" id="KW-0812">Transmembrane</keyword>
<feature type="transmembrane region" description="Helical" evidence="9">
    <location>
        <begin position="111"/>
        <end position="133"/>
    </location>
</feature>
<dbReference type="Gene3D" id="1.20.1510.10">
    <property type="entry name" value="Cation efflux protein transmembrane domain"/>
    <property type="match status" value="1"/>
</dbReference>
<accession>A0ABS2HMH9</accession>
<evidence type="ECO:0000256" key="1">
    <source>
        <dbReference type="ARBA" id="ARBA00004141"/>
    </source>
</evidence>
<dbReference type="InterPro" id="IPR050291">
    <property type="entry name" value="CDF_Transporter"/>
</dbReference>
<keyword evidence="6" id="KW-0406">Ion transport</keyword>
<feature type="transmembrane region" description="Helical" evidence="9">
    <location>
        <begin position="44"/>
        <end position="64"/>
    </location>
</feature>
<keyword evidence="4" id="KW-0410">Iron transport</keyword>
<dbReference type="InterPro" id="IPR002524">
    <property type="entry name" value="Cation_efflux"/>
</dbReference>
<evidence type="ECO:0000256" key="2">
    <source>
        <dbReference type="ARBA" id="ARBA00010212"/>
    </source>
</evidence>
<dbReference type="PANTHER" id="PTHR43840">
    <property type="entry name" value="MITOCHONDRIAL METAL TRANSPORTER 1-RELATED"/>
    <property type="match status" value="1"/>
</dbReference>
<keyword evidence="12" id="KW-1185">Reference proteome</keyword>
<dbReference type="PANTHER" id="PTHR43840:SF15">
    <property type="entry name" value="MITOCHONDRIAL METAL TRANSPORTER 1-RELATED"/>
    <property type="match status" value="1"/>
</dbReference>
<evidence type="ECO:0000256" key="4">
    <source>
        <dbReference type="ARBA" id="ARBA00022496"/>
    </source>
</evidence>
<dbReference type="Proteomes" id="UP000809621">
    <property type="component" value="Unassembled WGS sequence"/>
</dbReference>
<keyword evidence="7 9" id="KW-1133">Transmembrane helix</keyword>
<feature type="transmembrane region" description="Helical" evidence="9">
    <location>
        <begin position="76"/>
        <end position="99"/>
    </location>
</feature>
<dbReference type="SUPFAM" id="SSF161111">
    <property type="entry name" value="Cation efflux protein transmembrane domain-like"/>
    <property type="match status" value="1"/>
</dbReference>
<comment type="caution">
    <text evidence="11">The sequence shown here is derived from an EMBL/GenBank/DDBJ whole genome shotgun (WGS) entry which is preliminary data.</text>
</comment>
<sequence>MSPTHQHLEHKVLRFSSLLAAAFAVGGLVIGILLGSIVIVFDGVYSLVSLLLTLLSLATAKVIHAPRDAHFPNGRAVLEPLVIAIKGAVIMGVVIYSMYSAVQALFSGGVSLNIGVASGFALVNILGCAYAWKKIQVMSKSHQSGLMDAEAKQWKMDTILSVAVGAGFLMAWAITHTTFAQYAVYADPVMMLLISGYFIKVPLEMMVGSGRELLQMSPNEELVEEVQQSVDAIDQTHNVTLSSVLKVGPELRIELSVKPQANRVMASDELHRMKAALNRTLAKVPLDVKLTVNMAS</sequence>
<evidence type="ECO:0000259" key="10">
    <source>
        <dbReference type="Pfam" id="PF01545"/>
    </source>
</evidence>
<organism evidence="11 12">
    <name type="scientific">Vibrio ulleungensis</name>
    <dbReference type="NCBI Taxonomy" id="2807619"/>
    <lineage>
        <taxon>Bacteria</taxon>
        <taxon>Pseudomonadati</taxon>
        <taxon>Pseudomonadota</taxon>
        <taxon>Gammaproteobacteria</taxon>
        <taxon>Vibrionales</taxon>
        <taxon>Vibrionaceae</taxon>
        <taxon>Vibrio</taxon>
    </lineage>
</organism>
<protein>
    <submittedName>
        <fullName evidence="11">Cation diffusion facilitator family transporter</fullName>
    </submittedName>
</protein>
<keyword evidence="6" id="KW-0864">Zinc transport</keyword>
<feature type="domain" description="Cation efflux protein transmembrane" evidence="10">
    <location>
        <begin position="15"/>
        <end position="214"/>
    </location>
</feature>
<dbReference type="RefSeq" id="WP_205158949.1">
    <property type="nucleotide sequence ID" value="NZ_JAFEUM010000005.1"/>
</dbReference>
<evidence type="ECO:0000256" key="6">
    <source>
        <dbReference type="ARBA" id="ARBA00022906"/>
    </source>
</evidence>
<keyword evidence="6" id="KW-0862">Zinc</keyword>
<evidence type="ECO:0000256" key="7">
    <source>
        <dbReference type="ARBA" id="ARBA00022989"/>
    </source>
</evidence>
<dbReference type="InterPro" id="IPR027469">
    <property type="entry name" value="Cation_efflux_TMD_sf"/>
</dbReference>
<keyword evidence="8 9" id="KW-0472">Membrane</keyword>
<evidence type="ECO:0000313" key="11">
    <source>
        <dbReference type="EMBL" id="MBM7037418.1"/>
    </source>
</evidence>
<dbReference type="NCBIfam" id="TIGR01297">
    <property type="entry name" value="CDF"/>
    <property type="match status" value="1"/>
</dbReference>
<feature type="transmembrane region" description="Helical" evidence="9">
    <location>
        <begin position="154"/>
        <end position="174"/>
    </location>
</feature>
<evidence type="ECO:0000256" key="3">
    <source>
        <dbReference type="ARBA" id="ARBA00022448"/>
    </source>
</evidence>
<evidence type="ECO:0000256" key="5">
    <source>
        <dbReference type="ARBA" id="ARBA00022692"/>
    </source>
</evidence>
<name>A0ABS2HMH9_9VIBR</name>